<protein>
    <recommendedName>
        <fullName evidence="5">DNA mismatch repair proteins mutS family domain-containing protein</fullName>
    </recommendedName>
</protein>
<dbReference type="Proteomes" id="UP000249169">
    <property type="component" value="Unassembled WGS sequence"/>
</dbReference>
<dbReference type="PANTHER" id="PTHR11361">
    <property type="entry name" value="DNA MISMATCH REPAIR PROTEIN MUTS FAMILY MEMBER"/>
    <property type="match status" value="1"/>
</dbReference>
<evidence type="ECO:0000259" key="5">
    <source>
        <dbReference type="SMART" id="SM00534"/>
    </source>
</evidence>
<evidence type="ECO:0000313" key="7">
    <source>
        <dbReference type="Proteomes" id="UP000249169"/>
    </source>
</evidence>
<evidence type="ECO:0000256" key="2">
    <source>
        <dbReference type="ARBA" id="ARBA00022840"/>
    </source>
</evidence>
<dbReference type="Gene3D" id="3.40.50.300">
    <property type="entry name" value="P-loop containing nucleotide triphosphate hydrolases"/>
    <property type="match status" value="1"/>
</dbReference>
<evidence type="ECO:0000256" key="4">
    <source>
        <dbReference type="SAM" id="MobiDB-lite"/>
    </source>
</evidence>
<dbReference type="SUPFAM" id="SSF48334">
    <property type="entry name" value="DNA repair protein MutS, domain III"/>
    <property type="match status" value="1"/>
</dbReference>
<dbReference type="InterPro" id="IPR027417">
    <property type="entry name" value="P-loop_NTPase"/>
</dbReference>
<dbReference type="RefSeq" id="WP_111731166.1">
    <property type="nucleotide sequence ID" value="NZ_QHKO01000011.1"/>
</dbReference>
<evidence type="ECO:0000256" key="3">
    <source>
        <dbReference type="ARBA" id="ARBA00023125"/>
    </source>
</evidence>
<dbReference type="InterPro" id="IPR045076">
    <property type="entry name" value="MutS"/>
</dbReference>
<dbReference type="GO" id="GO:0140664">
    <property type="term" value="F:ATP-dependent DNA damage sensor activity"/>
    <property type="evidence" value="ECO:0007669"/>
    <property type="project" value="InterPro"/>
</dbReference>
<dbReference type="EMBL" id="QHKO01000011">
    <property type="protein sequence ID" value="RAL20350.1"/>
    <property type="molecule type" value="Genomic_DNA"/>
</dbReference>
<accession>A0A328C5R2</accession>
<dbReference type="Pfam" id="PF00488">
    <property type="entry name" value="MutS_V"/>
    <property type="match status" value="1"/>
</dbReference>
<dbReference type="InterPro" id="IPR036187">
    <property type="entry name" value="DNA_mismatch_repair_MutS_sf"/>
</dbReference>
<keyword evidence="1" id="KW-0547">Nucleotide-binding</keyword>
<organism evidence="6 7">
    <name type="scientific">Lujinxingia litoralis</name>
    <dbReference type="NCBI Taxonomy" id="2211119"/>
    <lineage>
        <taxon>Bacteria</taxon>
        <taxon>Deltaproteobacteria</taxon>
        <taxon>Bradymonadales</taxon>
        <taxon>Lujinxingiaceae</taxon>
        <taxon>Lujinxingia</taxon>
    </lineage>
</organism>
<dbReference type="AlphaFoldDB" id="A0A328C5R2"/>
<dbReference type="GO" id="GO:0006298">
    <property type="term" value="P:mismatch repair"/>
    <property type="evidence" value="ECO:0007669"/>
    <property type="project" value="InterPro"/>
</dbReference>
<comment type="caution">
    <text evidence="6">The sequence shown here is derived from an EMBL/GenBank/DDBJ whole genome shotgun (WGS) entry which is preliminary data.</text>
</comment>
<feature type="region of interest" description="Disordered" evidence="4">
    <location>
        <begin position="1"/>
        <end position="23"/>
    </location>
</feature>
<evidence type="ECO:0000256" key="1">
    <source>
        <dbReference type="ARBA" id="ARBA00022741"/>
    </source>
</evidence>
<dbReference type="PANTHER" id="PTHR11361:SF34">
    <property type="entry name" value="DNA MISMATCH REPAIR PROTEIN MSH1, MITOCHONDRIAL"/>
    <property type="match status" value="1"/>
</dbReference>
<dbReference type="SMART" id="SM00534">
    <property type="entry name" value="MUTSac"/>
    <property type="match status" value="1"/>
</dbReference>
<name>A0A328C5R2_9DELT</name>
<dbReference type="GO" id="GO:0030983">
    <property type="term" value="F:mismatched DNA binding"/>
    <property type="evidence" value="ECO:0007669"/>
    <property type="project" value="InterPro"/>
</dbReference>
<dbReference type="InterPro" id="IPR000432">
    <property type="entry name" value="DNA_mismatch_repair_MutS_C"/>
</dbReference>
<sequence>MRRWSEQAAGGHGEEPGGEAPFADPVTLEVIGARAFVARLAPYSASARAGSSRVRSYAPEELEAWRAEIEALRALDRWYHDCPQAQRPSADALRELPTLERALRRLELHEVLRDAELFEIKRFFFYGLALLEAVEGADGLPLSDDPDAEALRQAMAGMHPEARPTARFHLSDQLDPELAAARKAQRQAARELRGRREALEAEICDSYGGRFDLRGRYRPEAGTTPDDPRLEWRAGAWHLIAPPVADAAQALDRAEVLVAECEQALRKRLSERLAPLAPRIQALHQALVRFDERLARVRLKAELGACWPTLAPESAGASSPAVMHLAHGRDPGLVDRLADQVQPIDVTLEEALTVVLGPNMGGKSALLKLVGLCHFCAQAALPVPAHSFVFSPFHALIYVGSEEPGGASDSEGLSSFGREVRRLVKHWEGRSPRLWLLDELGRGTHPQEGAKFARAVMEARAAAGDRLVVATHFPELAALQGVARLRIRGLEVSDEALRSALAGVDEGELDRLTAGLRGLMDYRPRASQATDVPRDAWRVARALGLELGEFK</sequence>
<proteinExistence type="predicted"/>
<keyword evidence="7" id="KW-1185">Reference proteome</keyword>
<reference evidence="6 7" key="1">
    <citation type="submission" date="2018-05" db="EMBL/GenBank/DDBJ databases">
        <title>Lujinxingia marina gen. nov. sp. nov., a new facultative anaerobic member of the class Deltaproteobacteria, and proposal of Lujinxingaceae fam. nov.</title>
        <authorList>
            <person name="Li C.-M."/>
        </authorList>
    </citation>
    <scope>NUCLEOTIDE SEQUENCE [LARGE SCALE GENOMIC DNA]</scope>
    <source>
        <strain evidence="6 7">B210</strain>
    </source>
</reference>
<dbReference type="GO" id="GO:0005524">
    <property type="term" value="F:ATP binding"/>
    <property type="evidence" value="ECO:0007669"/>
    <property type="project" value="UniProtKB-KW"/>
</dbReference>
<keyword evidence="2" id="KW-0067">ATP-binding</keyword>
<feature type="domain" description="DNA mismatch repair proteins mutS family" evidence="5">
    <location>
        <begin position="350"/>
        <end position="545"/>
    </location>
</feature>
<dbReference type="SUPFAM" id="SSF52540">
    <property type="entry name" value="P-loop containing nucleoside triphosphate hydrolases"/>
    <property type="match status" value="1"/>
</dbReference>
<dbReference type="OrthoDB" id="9808166at2"/>
<keyword evidence="3" id="KW-0238">DNA-binding</keyword>
<gene>
    <name evidence="6" type="ORF">DL240_17360</name>
</gene>
<evidence type="ECO:0000313" key="6">
    <source>
        <dbReference type="EMBL" id="RAL20350.1"/>
    </source>
</evidence>